<dbReference type="CDD" id="cd00732">
    <property type="entry name" value="CheW"/>
    <property type="match status" value="1"/>
</dbReference>
<proteinExistence type="predicted"/>
<name>A0A841RHN0_9SPIO</name>
<dbReference type="InterPro" id="IPR002545">
    <property type="entry name" value="CheW-lke_dom"/>
</dbReference>
<dbReference type="SUPFAM" id="SSF50341">
    <property type="entry name" value="CheW-like"/>
    <property type="match status" value="1"/>
</dbReference>
<dbReference type="Gene3D" id="2.40.50.180">
    <property type="entry name" value="CheA-289, Domain 4"/>
    <property type="match status" value="1"/>
</dbReference>
<dbReference type="InterPro" id="IPR039315">
    <property type="entry name" value="CheW"/>
</dbReference>
<dbReference type="GO" id="GO:0006935">
    <property type="term" value="P:chemotaxis"/>
    <property type="evidence" value="ECO:0007669"/>
    <property type="project" value="InterPro"/>
</dbReference>
<dbReference type="RefSeq" id="WP_184748050.1">
    <property type="nucleotide sequence ID" value="NZ_JACHGJ010000008.1"/>
</dbReference>
<dbReference type="GO" id="GO:0007165">
    <property type="term" value="P:signal transduction"/>
    <property type="evidence" value="ECO:0007669"/>
    <property type="project" value="InterPro"/>
</dbReference>
<evidence type="ECO:0000313" key="6">
    <source>
        <dbReference type="Proteomes" id="UP000587760"/>
    </source>
</evidence>
<evidence type="ECO:0000259" key="4">
    <source>
        <dbReference type="PROSITE" id="PS50851"/>
    </source>
</evidence>
<dbReference type="InterPro" id="IPR036061">
    <property type="entry name" value="CheW-like_dom_sf"/>
</dbReference>
<keyword evidence="6" id="KW-1185">Reference proteome</keyword>
<evidence type="ECO:0000313" key="5">
    <source>
        <dbReference type="EMBL" id="MBB6481812.1"/>
    </source>
</evidence>
<dbReference type="PANTHER" id="PTHR22617">
    <property type="entry name" value="CHEMOTAXIS SENSOR HISTIDINE KINASE-RELATED"/>
    <property type="match status" value="1"/>
</dbReference>
<dbReference type="GO" id="GO:0005829">
    <property type="term" value="C:cytosol"/>
    <property type="evidence" value="ECO:0007669"/>
    <property type="project" value="TreeGrafter"/>
</dbReference>
<organism evidence="5 6">
    <name type="scientific">Spirochaeta isovalerica</name>
    <dbReference type="NCBI Taxonomy" id="150"/>
    <lineage>
        <taxon>Bacteria</taxon>
        <taxon>Pseudomonadati</taxon>
        <taxon>Spirochaetota</taxon>
        <taxon>Spirochaetia</taxon>
        <taxon>Spirochaetales</taxon>
        <taxon>Spirochaetaceae</taxon>
        <taxon>Spirochaeta</taxon>
    </lineage>
</organism>
<comment type="caution">
    <text evidence="5">The sequence shown here is derived from an EMBL/GenBank/DDBJ whole genome shotgun (WGS) entry which is preliminary data.</text>
</comment>
<dbReference type="AlphaFoldDB" id="A0A841RHN0"/>
<gene>
    <name evidence="5" type="ORF">HNR50_003493</name>
</gene>
<evidence type="ECO:0000256" key="1">
    <source>
        <dbReference type="ARBA" id="ARBA00004496"/>
    </source>
</evidence>
<feature type="domain" description="CheW-like" evidence="4">
    <location>
        <begin position="36"/>
        <end position="180"/>
    </location>
</feature>
<comment type="subcellular location">
    <subcellularLocation>
        <location evidence="1">Cytoplasm</location>
    </subcellularLocation>
</comment>
<evidence type="ECO:0000256" key="2">
    <source>
        <dbReference type="ARBA" id="ARBA00021483"/>
    </source>
</evidence>
<accession>A0A841RHN0</accession>
<keyword evidence="3" id="KW-0963">Cytoplasm</keyword>
<dbReference type="PROSITE" id="PS50851">
    <property type="entry name" value="CHEW"/>
    <property type="match status" value="1"/>
</dbReference>
<evidence type="ECO:0000256" key="3">
    <source>
        <dbReference type="ARBA" id="ARBA00022490"/>
    </source>
</evidence>
<dbReference type="SMART" id="SM00260">
    <property type="entry name" value="CheW"/>
    <property type="match status" value="1"/>
</dbReference>
<dbReference type="PANTHER" id="PTHR22617:SF45">
    <property type="entry name" value="CHEMOTAXIS PROTEIN CHEW"/>
    <property type="match status" value="1"/>
</dbReference>
<sequence>MSENYDNKTRDGAIETGKADDEEEDLLVSQLNMDISNQFVVFSVADEEYGVPILAVQEIISLPNLTRIPGVPKYIPGIINLRGNIIPLYELRIKFKLEKEELDSNTIVIIAETGDENSSRTVGFIVDSVSDVLSITPENLSEKPEFSKNVDARFIEKIGKVGNRMIIIINLTDFFSESEQSVLDNVIQ</sequence>
<dbReference type="Proteomes" id="UP000587760">
    <property type="component" value="Unassembled WGS sequence"/>
</dbReference>
<reference evidence="5 6" key="1">
    <citation type="submission" date="2020-08" db="EMBL/GenBank/DDBJ databases">
        <title>Genomic Encyclopedia of Type Strains, Phase IV (KMG-IV): sequencing the most valuable type-strain genomes for metagenomic binning, comparative biology and taxonomic classification.</title>
        <authorList>
            <person name="Goeker M."/>
        </authorList>
    </citation>
    <scope>NUCLEOTIDE SEQUENCE [LARGE SCALE GENOMIC DNA]</scope>
    <source>
        <strain evidence="5 6">DSM 2461</strain>
    </source>
</reference>
<dbReference type="Gene3D" id="2.30.30.40">
    <property type="entry name" value="SH3 Domains"/>
    <property type="match status" value="1"/>
</dbReference>
<dbReference type="Pfam" id="PF01584">
    <property type="entry name" value="CheW"/>
    <property type="match status" value="1"/>
</dbReference>
<dbReference type="EMBL" id="JACHGJ010000008">
    <property type="protein sequence ID" value="MBB6481812.1"/>
    <property type="molecule type" value="Genomic_DNA"/>
</dbReference>
<protein>
    <recommendedName>
        <fullName evidence="2">Chemotaxis protein CheW</fullName>
    </recommendedName>
</protein>